<evidence type="ECO:0000313" key="10">
    <source>
        <dbReference type="Proteomes" id="UP001449225"/>
    </source>
</evidence>
<evidence type="ECO:0000256" key="3">
    <source>
        <dbReference type="ARBA" id="ARBA00008178"/>
    </source>
</evidence>
<proteinExistence type="inferred from homology"/>
<evidence type="ECO:0000256" key="6">
    <source>
        <dbReference type="ARBA" id="ARBA00023239"/>
    </source>
</evidence>
<keyword evidence="5" id="KW-0520">NAD</keyword>
<dbReference type="InterPro" id="IPR036291">
    <property type="entry name" value="NAD(P)-bd_dom_sf"/>
</dbReference>
<dbReference type="Gene3D" id="3.90.25.10">
    <property type="entry name" value="UDP-galactose 4-epimerase, domain 1"/>
    <property type="match status" value="1"/>
</dbReference>
<dbReference type="SUPFAM" id="SSF51735">
    <property type="entry name" value="NAD(P)-binding Rossmann-fold domains"/>
    <property type="match status" value="1"/>
</dbReference>
<accession>A0ABU9TT66</accession>
<dbReference type="EC" id="4.2.1.46" evidence="4 7"/>
<sequence length="335" mass="37787">MKILVTGGSGFIGSAFIRYLMMQTQHVVINVDKLTYAANSACSVYEANLQRYRFYQADLTNLSIITQVIESEAPDLIINFAAETHVDRSIHGPNAFFQSNIVGTYNLLQAALAYWQSLSVTKQASFRFHQVSTDEVYGELINEFDPPFTELSPIKPSSPYSASKASADNLVQAWGKTYAMPTLITRSSNNYGPWQYMEKLIPVVINCIVKQEPIPIYGKGDQQRNWLHVDDHVSALYCVLTQGDVGQIYNIGSEDELKNIDLVKRVCRISASLLKAEIDDVLKLITHVDDRQGHDFRYALSSEKIKNALGWEPTISFDAGLAQTIEWYLAYYDER</sequence>
<keyword evidence="6 7" id="KW-0456">Lyase</keyword>
<evidence type="ECO:0000256" key="2">
    <source>
        <dbReference type="ARBA" id="ARBA00001911"/>
    </source>
</evidence>
<dbReference type="NCBIfam" id="TIGR01181">
    <property type="entry name" value="dTDP_gluc_dehyt"/>
    <property type="match status" value="1"/>
</dbReference>
<evidence type="ECO:0000259" key="8">
    <source>
        <dbReference type="Pfam" id="PF16363"/>
    </source>
</evidence>
<comment type="caution">
    <text evidence="9">The sequence shown here is derived from an EMBL/GenBank/DDBJ whole genome shotgun (WGS) entry which is preliminary data.</text>
</comment>
<dbReference type="Pfam" id="PF16363">
    <property type="entry name" value="GDP_Man_Dehyd"/>
    <property type="match status" value="1"/>
</dbReference>
<protein>
    <recommendedName>
        <fullName evidence="4 7">dTDP-glucose 4,6-dehydratase</fullName>
        <ecNumber evidence="4 7">4.2.1.46</ecNumber>
    </recommendedName>
</protein>
<evidence type="ECO:0000313" key="9">
    <source>
        <dbReference type="EMBL" id="MEM5536611.1"/>
    </source>
</evidence>
<dbReference type="GO" id="GO:0008460">
    <property type="term" value="F:dTDP-glucose 4,6-dehydratase activity"/>
    <property type="evidence" value="ECO:0007669"/>
    <property type="project" value="UniProtKB-EC"/>
</dbReference>
<dbReference type="PANTHER" id="PTHR43000">
    <property type="entry name" value="DTDP-D-GLUCOSE 4,6-DEHYDRATASE-RELATED"/>
    <property type="match status" value="1"/>
</dbReference>
<evidence type="ECO:0000256" key="4">
    <source>
        <dbReference type="ARBA" id="ARBA00011990"/>
    </source>
</evidence>
<dbReference type="Gene3D" id="3.40.50.720">
    <property type="entry name" value="NAD(P)-binding Rossmann-like Domain"/>
    <property type="match status" value="1"/>
</dbReference>
<organism evidence="9 10">
    <name type="scientific">Neptuniibacter pectenicola</name>
    <dbReference type="NCBI Taxonomy" id="1806669"/>
    <lineage>
        <taxon>Bacteria</taxon>
        <taxon>Pseudomonadati</taxon>
        <taxon>Pseudomonadota</taxon>
        <taxon>Gammaproteobacteria</taxon>
        <taxon>Oceanospirillales</taxon>
        <taxon>Oceanospirillaceae</taxon>
        <taxon>Neptuniibacter</taxon>
    </lineage>
</organism>
<evidence type="ECO:0000256" key="7">
    <source>
        <dbReference type="RuleBase" id="RU004473"/>
    </source>
</evidence>
<keyword evidence="10" id="KW-1185">Reference proteome</keyword>
<dbReference type="EMBL" id="JBBMRA010000007">
    <property type="protein sequence ID" value="MEM5536611.1"/>
    <property type="molecule type" value="Genomic_DNA"/>
</dbReference>
<comment type="catalytic activity">
    <reaction evidence="1 7">
        <text>dTDP-alpha-D-glucose = dTDP-4-dehydro-6-deoxy-alpha-D-glucose + H2O</text>
        <dbReference type="Rhea" id="RHEA:17221"/>
        <dbReference type="ChEBI" id="CHEBI:15377"/>
        <dbReference type="ChEBI" id="CHEBI:57477"/>
        <dbReference type="ChEBI" id="CHEBI:57649"/>
        <dbReference type="EC" id="4.2.1.46"/>
    </reaction>
</comment>
<gene>
    <name evidence="9" type="primary">rfbB</name>
    <name evidence="9" type="ORF">WNY58_09450</name>
</gene>
<evidence type="ECO:0000256" key="5">
    <source>
        <dbReference type="ARBA" id="ARBA00023027"/>
    </source>
</evidence>
<dbReference type="RefSeq" id="WP_067984308.1">
    <property type="nucleotide sequence ID" value="NZ_CAXBCE010000011.1"/>
</dbReference>
<comment type="similarity">
    <text evidence="3 7">Belongs to the NAD(P)-dependent epimerase/dehydratase family. dTDP-glucose dehydratase subfamily.</text>
</comment>
<dbReference type="Proteomes" id="UP001449225">
    <property type="component" value="Unassembled WGS sequence"/>
</dbReference>
<feature type="domain" description="NAD(P)-binding" evidence="8">
    <location>
        <begin position="4"/>
        <end position="323"/>
    </location>
</feature>
<evidence type="ECO:0000256" key="1">
    <source>
        <dbReference type="ARBA" id="ARBA00001539"/>
    </source>
</evidence>
<dbReference type="InterPro" id="IPR016040">
    <property type="entry name" value="NAD(P)-bd_dom"/>
</dbReference>
<name>A0ABU9TT66_9GAMM</name>
<dbReference type="CDD" id="cd05246">
    <property type="entry name" value="dTDP_GD_SDR_e"/>
    <property type="match status" value="1"/>
</dbReference>
<reference evidence="9 10" key="1">
    <citation type="submission" date="2024-03" db="EMBL/GenBank/DDBJ databases">
        <title>Community enrichment and isolation of bacterial strains for fucoidan degradation.</title>
        <authorList>
            <person name="Sichert A."/>
        </authorList>
    </citation>
    <scope>NUCLEOTIDE SEQUENCE [LARGE SCALE GENOMIC DNA]</scope>
    <source>
        <strain evidence="9 10">AS76</strain>
    </source>
</reference>
<dbReference type="InterPro" id="IPR005888">
    <property type="entry name" value="dTDP_Gluc_deHydtase"/>
</dbReference>
<comment type="cofactor">
    <cofactor evidence="2 7">
        <name>NAD(+)</name>
        <dbReference type="ChEBI" id="CHEBI:57540"/>
    </cofactor>
</comment>